<protein>
    <submittedName>
        <fullName evidence="1">Uncharacterized protein</fullName>
    </submittedName>
</protein>
<sequence>MSTHLKFLGIPISATIEDEQLWSKFLHGQVTTGSILVAGIVRAKCL</sequence>
<proteinExistence type="predicted"/>
<dbReference type="EMBL" id="GGEC01087680">
    <property type="protein sequence ID" value="MBX68164.1"/>
    <property type="molecule type" value="Transcribed_RNA"/>
</dbReference>
<organism evidence="1">
    <name type="scientific">Rhizophora mucronata</name>
    <name type="common">Asiatic mangrove</name>
    <dbReference type="NCBI Taxonomy" id="61149"/>
    <lineage>
        <taxon>Eukaryota</taxon>
        <taxon>Viridiplantae</taxon>
        <taxon>Streptophyta</taxon>
        <taxon>Embryophyta</taxon>
        <taxon>Tracheophyta</taxon>
        <taxon>Spermatophyta</taxon>
        <taxon>Magnoliopsida</taxon>
        <taxon>eudicotyledons</taxon>
        <taxon>Gunneridae</taxon>
        <taxon>Pentapetalae</taxon>
        <taxon>rosids</taxon>
        <taxon>fabids</taxon>
        <taxon>Malpighiales</taxon>
        <taxon>Rhizophoraceae</taxon>
        <taxon>Rhizophora</taxon>
    </lineage>
</organism>
<dbReference type="AlphaFoldDB" id="A0A2P2QMI6"/>
<evidence type="ECO:0000313" key="1">
    <source>
        <dbReference type="EMBL" id="MBX68164.1"/>
    </source>
</evidence>
<accession>A0A2P2QMI6</accession>
<name>A0A2P2QMI6_RHIMU</name>
<reference evidence="1" key="1">
    <citation type="submission" date="2018-02" db="EMBL/GenBank/DDBJ databases">
        <title>Rhizophora mucronata_Transcriptome.</title>
        <authorList>
            <person name="Meera S.P."/>
            <person name="Sreeshan A."/>
            <person name="Augustine A."/>
        </authorList>
    </citation>
    <scope>NUCLEOTIDE SEQUENCE</scope>
    <source>
        <tissue evidence="1">Leaf</tissue>
    </source>
</reference>